<dbReference type="Proteomes" id="UP001221217">
    <property type="component" value="Unassembled WGS sequence"/>
</dbReference>
<feature type="domain" description="Pyruvate phosphate dikinase AMP/ATP-binding" evidence="1">
    <location>
        <begin position="14"/>
        <end position="387"/>
    </location>
</feature>
<gene>
    <name evidence="2" type="ORF">PQJ61_14100</name>
</gene>
<sequence>MKNNISYIGIGSPGGKGAGLIRIQSLIDELYPEDRSSSINLIIPEMTIILSDVFGQFISENNLSLEQVKDKTDEEISRLFQQSSFPPLLVGELRKISNRISEPLAVRSSSFTEDSLNKPLAGLFATKMIPNNSPDPNIRFMQLINAVKFVYSSTWFSSSRDSFQAAGFDLSTEMMSVIIQRVHGQKHGQFFLPAFSGVGRSFNYYPFGGSAQESGIIELAAGLGKTIVDGGRKWLFCPENPGTPPPASMKAMLDSGQTHLWTIDLKPPEKESPLDEDEFLTKKTIKLLEEDEIIRFLCSTYSPESDRLEMGFQKNGFKLIDFSPILKGGLFGFNNCMSHLLKDFSSKINEEIEIEFAVNINLESEELDLALLQIRPMKKLNSAGTPSISSIDHKKIIVSSNNALGNLFLENIIDFVYILPSVFSARNTAEMPLEIERINRTLISEGRSYVLCGFGRWGSSDPALGIPVKWSQISGARVIIESTLPDMNPDLSQGSHFFHNILNTETAYLSIDNRGMTKESFIDFEYLEKQCIIFREKYFTHVRLNNEIKIIVDGKKSEGVIYYE</sequence>
<protein>
    <submittedName>
        <fullName evidence="2">PEP/pyruvate-binding domain-containing protein</fullName>
    </submittedName>
</protein>
<reference evidence="2 3" key="1">
    <citation type="submission" date="2022-12" db="EMBL/GenBank/DDBJ databases">
        <title>Metagenome assembled genome from gulf of manar.</title>
        <authorList>
            <person name="Kohli P."/>
            <person name="Pk S."/>
            <person name="Venkata Ramana C."/>
            <person name="Sasikala C."/>
        </authorList>
    </citation>
    <scope>NUCLEOTIDE SEQUENCE [LARGE SCALE GENOMIC DNA]</scope>
    <source>
        <strain evidence="2">JB008</strain>
    </source>
</reference>
<organism evidence="2 3">
    <name type="scientific">Candidatus Thalassospirochaeta sargassi</name>
    <dbReference type="NCBI Taxonomy" id="3119039"/>
    <lineage>
        <taxon>Bacteria</taxon>
        <taxon>Pseudomonadati</taxon>
        <taxon>Spirochaetota</taxon>
        <taxon>Spirochaetia</taxon>
        <taxon>Spirochaetales</taxon>
        <taxon>Spirochaetaceae</taxon>
        <taxon>Candidatus Thalassospirochaeta</taxon>
    </lineage>
</organism>
<name>A0AAJ1IEQ7_9SPIO</name>
<dbReference type="GO" id="GO:0005524">
    <property type="term" value="F:ATP binding"/>
    <property type="evidence" value="ECO:0007669"/>
    <property type="project" value="InterPro"/>
</dbReference>
<dbReference type="GO" id="GO:0016301">
    <property type="term" value="F:kinase activity"/>
    <property type="evidence" value="ECO:0007669"/>
    <property type="project" value="InterPro"/>
</dbReference>
<dbReference type="InterPro" id="IPR002192">
    <property type="entry name" value="PPDK_AMP/ATP-bd"/>
</dbReference>
<dbReference type="SUPFAM" id="SSF56059">
    <property type="entry name" value="Glutathione synthetase ATP-binding domain-like"/>
    <property type="match status" value="1"/>
</dbReference>
<proteinExistence type="predicted"/>
<dbReference type="Gene3D" id="3.30.1490.20">
    <property type="entry name" value="ATP-grasp fold, A domain"/>
    <property type="match status" value="1"/>
</dbReference>
<dbReference type="Pfam" id="PF01326">
    <property type="entry name" value="PPDK_N"/>
    <property type="match status" value="1"/>
</dbReference>
<dbReference type="InterPro" id="IPR013815">
    <property type="entry name" value="ATP_grasp_subdomain_1"/>
</dbReference>
<accession>A0AAJ1IEQ7</accession>
<comment type="caution">
    <text evidence="2">The sequence shown here is derived from an EMBL/GenBank/DDBJ whole genome shotgun (WGS) entry which is preliminary data.</text>
</comment>
<dbReference type="EMBL" id="JAQQAL010000035">
    <property type="protein sequence ID" value="MDC7227894.1"/>
    <property type="molecule type" value="Genomic_DNA"/>
</dbReference>
<evidence type="ECO:0000259" key="1">
    <source>
        <dbReference type="Pfam" id="PF01326"/>
    </source>
</evidence>
<evidence type="ECO:0000313" key="3">
    <source>
        <dbReference type="Proteomes" id="UP001221217"/>
    </source>
</evidence>
<dbReference type="AlphaFoldDB" id="A0AAJ1IEQ7"/>
<evidence type="ECO:0000313" key="2">
    <source>
        <dbReference type="EMBL" id="MDC7227894.1"/>
    </source>
</evidence>